<protein>
    <submittedName>
        <fullName evidence="3">Histidine kinase</fullName>
    </submittedName>
</protein>
<feature type="compositionally biased region" description="Acidic residues" evidence="1">
    <location>
        <begin position="258"/>
        <end position="268"/>
    </location>
</feature>
<dbReference type="InterPro" id="IPR053159">
    <property type="entry name" value="Hybrid_Histidine_Kinase"/>
</dbReference>
<dbReference type="GO" id="GO:0035556">
    <property type="term" value="P:intracellular signal transduction"/>
    <property type="evidence" value="ECO:0007669"/>
    <property type="project" value="InterPro"/>
</dbReference>
<dbReference type="SUPFAM" id="SSF46785">
    <property type="entry name" value="Winged helix' DNA-binding domain"/>
    <property type="match status" value="1"/>
</dbReference>
<dbReference type="EMBL" id="CAICTM010000501">
    <property type="protein sequence ID" value="CAB9511772.1"/>
    <property type="molecule type" value="Genomic_DNA"/>
</dbReference>
<dbReference type="SMART" id="SM00049">
    <property type="entry name" value="DEP"/>
    <property type="match status" value="1"/>
</dbReference>
<evidence type="ECO:0000313" key="3">
    <source>
        <dbReference type="EMBL" id="CAB9511772.1"/>
    </source>
</evidence>
<keyword evidence="3" id="KW-0418">Kinase</keyword>
<feature type="compositionally biased region" description="Polar residues" evidence="1">
    <location>
        <begin position="246"/>
        <end position="255"/>
    </location>
</feature>
<feature type="region of interest" description="Disordered" evidence="1">
    <location>
        <begin position="1"/>
        <end position="43"/>
    </location>
</feature>
<feature type="region of interest" description="Disordered" evidence="1">
    <location>
        <begin position="132"/>
        <end position="169"/>
    </location>
</feature>
<evidence type="ECO:0000256" key="1">
    <source>
        <dbReference type="SAM" id="MobiDB-lite"/>
    </source>
</evidence>
<dbReference type="InterPro" id="IPR027417">
    <property type="entry name" value="P-loop_NTPase"/>
</dbReference>
<dbReference type="GO" id="GO:0016301">
    <property type="term" value="F:kinase activity"/>
    <property type="evidence" value="ECO:0007669"/>
    <property type="project" value="UniProtKB-KW"/>
</dbReference>
<organism evidence="3 4">
    <name type="scientific">Seminavis robusta</name>
    <dbReference type="NCBI Taxonomy" id="568900"/>
    <lineage>
        <taxon>Eukaryota</taxon>
        <taxon>Sar</taxon>
        <taxon>Stramenopiles</taxon>
        <taxon>Ochrophyta</taxon>
        <taxon>Bacillariophyta</taxon>
        <taxon>Bacillariophyceae</taxon>
        <taxon>Bacillariophycidae</taxon>
        <taxon>Naviculales</taxon>
        <taxon>Naviculaceae</taxon>
        <taxon>Seminavis</taxon>
    </lineage>
</organism>
<gene>
    <name evidence="3" type="ORF">SEMRO_502_G155640.1</name>
</gene>
<comment type="caution">
    <text evidence="3">The sequence shown here is derived from an EMBL/GenBank/DDBJ whole genome shotgun (WGS) entry which is preliminary data.</text>
</comment>
<accession>A0A9N8DZI8</accession>
<name>A0A9N8DZI8_9STRA</name>
<dbReference type="InterPro" id="IPR041664">
    <property type="entry name" value="AAA_16"/>
</dbReference>
<sequence>MRRPSVSLRANSFGKTEGRKGSQTIRHSWSPKSGGGSSPATDLKPSLETIAAVLRTKLKVKDRRFRLRTYSQCFLGSEAVDALLPYVKSRKAAVHLGRLLAEELDLFRHVTDGHDLKDDHLFFRFVAKDVGGDDNTSSQSESKEDDPRPVLKQQKQSTLMRRSLSKKSKSFRLEPRSMLLFDCLSSSAREKEYSMLKDIIQRQLKLSQAASGPPAPPAPLPVMSGSQTTNANDFLRIQEMMKKQTDSNNQTNKKNSLLDDDDSDDDEQQQTTAPQLAMSEMMRTIPEDSNNGKATFAVLLQGKAGSGKCDTVKQLLKDISGTCPVHSHHHQDATKNRVILVGNGRFEQHPELALSPLPFQTISHAIAEIVDALVRDSDEATGGQWGERLQSSLDSSLRLDVLMTLVPNLAYFLAKDGRNSFTTETGRISPKDVALLGIRAFRDFFRVLSQDYAIVLSLDDLQFADKESVMFLRTLLEDDVLHKQSFFFVGTHRLLVDGTTTTKSTVDDAINSLRAERIQFDDLTVAGVNNMLSHLLKLPADETHLLAIVIHNKTGGSYYFCIQFIRMLEQRGMLTYSRLQMNWQFDLQQITSGAEVTTNLADVAAEKLRSLSDMQQDVTVLAAALGSSEFEKEVLERLLVPYLNFYGKGDGVASGADLLRQNIRDLVGEGIVLKGVLPGRFRFAHEKVRQVALEKLPECSMKRKQLFLCLGKELLEMVDSKSPLRLFQAAGLLNQAHDLITEHHWKVRLAETNYKAALAASERSSLFPAAAFLEKATDVLSSSTTPEGAWKQNHSLMLQISDLRVRVESQCGRVDTCINVADQIIQYGNSLEEKISAYYSKLVALIQRGEGTAAKQLATTVLRSLGVAFPEKISTGDIDKAIDHVLQELDSKSDDELINMPQASNPNALSILKFYDQLSTLAFATSDSMTGMLCFVVSMKATLEYGGTVLSCISFVQFAILCMLKGKTNESHRFGELSLRCLKERPGVTCYDGRCRTLYSYYVGHWRASCQSFVENMGEVLQQYWLNGDLDNYFADTSVYVELYLCAGLKLDPVYSDIERVTGQIQDNRRVQAQLGDAPLFQFVSNLVGRDEADYGKDSDAIEFHGTLCAAHFEDEMTRKGDHQSLQKYYLFQMIHWYLFGMYKEAHEFAQKLSDNDLTSIGAFYPYQLFYRGMVMFAMAQKHKHNQLKRNSFRKAGKEISNTFVSWVEGGNWNVHHLLLLLKAEELATKKALAEEVRLAYDEAIQASAKLGFLQSRALGNERAGIHFGRRRNRGSAKSYMENAIESYEKWGALAKVNHIQTNFQKLTPERSSLQIPLPSVQMRRNISGRLAISRLDSLRSDSHRSLGTEWCAMSSEGGDSFGSLGSNEDWSSELRELEPCTTV</sequence>
<keyword evidence="3" id="KW-0808">Transferase</keyword>
<dbReference type="Pfam" id="PF13191">
    <property type="entry name" value="AAA_16"/>
    <property type="match status" value="1"/>
</dbReference>
<feature type="domain" description="DEP" evidence="2">
    <location>
        <begin position="54"/>
        <end position="127"/>
    </location>
</feature>
<feature type="region of interest" description="Disordered" evidence="1">
    <location>
        <begin position="243"/>
        <end position="277"/>
    </location>
</feature>
<dbReference type="Proteomes" id="UP001153069">
    <property type="component" value="Unassembled WGS sequence"/>
</dbReference>
<reference evidence="3" key="1">
    <citation type="submission" date="2020-06" db="EMBL/GenBank/DDBJ databases">
        <authorList>
            <consortium name="Plant Systems Biology data submission"/>
        </authorList>
    </citation>
    <scope>NUCLEOTIDE SEQUENCE</scope>
    <source>
        <strain evidence="3">D6</strain>
    </source>
</reference>
<keyword evidence="4" id="KW-1185">Reference proteome</keyword>
<dbReference type="PANTHER" id="PTHR43642">
    <property type="entry name" value="HYBRID SIGNAL TRANSDUCTION HISTIDINE KINASE G"/>
    <property type="match status" value="1"/>
</dbReference>
<dbReference type="InterPro" id="IPR036390">
    <property type="entry name" value="WH_DNA-bd_sf"/>
</dbReference>
<evidence type="ECO:0000259" key="2">
    <source>
        <dbReference type="SMART" id="SM00049"/>
    </source>
</evidence>
<dbReference type="Gene3D" id="1.10.10.10">
    <property type="entry name" value="Winged helix-like DNA-binding domain superfamily/Winged helix DNA-binding domain"/>
    <property type="match status" value="1"/>
</dbReference>
<dbReference type="SUPFAM" id="SSF52540">
    <property type="entry name" value="P-loop containing nucleoside triphosphate hydrolases"/>
    <property type="match status" value="1"/>
</dbReference>
<dbReference type="PANTHER" id="PTHR43642:SF1">
    <property type="entry name" value="HYBRID SIGNAL TRANSDUCTION HISTIDINE KINASE G"/>
    <property type="match status" value="1"/>
</dbReference>
<feature type="compositionally biased region" description="Polar residues" evidence="1">
    <location>
        <begin position="21"/>
        <end position="31"/>
    </location>
</feature>
<feature type="region of interest" description="Disordered" evidence="1">
    <location>
        <begin position="207"/>
        <end position="228"/>
    </location>
</feature>
<dbReference type="InterPro" id="IPR036388">
    <property type="entry name" value="WH-like_DNA-bd_sf"/>
</dbReference>
<proteinExistence type="predicted"/>
<dbReference type="OrthoDB" id="276323at2759"/>
<dbReference type="CDD" id="cd04371">
    <property type="entry name" value="DEP"/>
    <property type="match status" value="1"/>
</dbReference>
<dbReference type="InterPro" id="IPR000591">
    <property type="entry name" value="DEP_dom"/>
</dbReference>
<dbReference type="Pfam" id="PF00610">
    <property type="entry name" value="DEP"/>
    <property type="match status" value="1"/>
</dbReference>
<evidence type="ECO:0000313" key="4">
    <source>
        <dbReference type="Proteomes" id="UP001153069"/>
    </source>
</evidence>